<keyword evidence="1" id="KW-0812">Transmembrane</keyword>
<gene>
    <name evidence="2" type="ORF">G3RUM_00284</name>
</gene>
<evidence type="ECO:0000313" key="3">
    <source>
        <dbReference type="Proteomes" id="UP001191019"/>
    </source>
</evidence>
<keyword evidence="1" id="KW-1133">Transmembrane helix</keyword>
<sequence length="239" mass="27200">MQDGSVSPIGNFFRNKWVRAILAVDILAIIGIVTVVIYNLTKNAIIDFTIAPIDATITVNGNSNYHNGSFQFHPGTYEVTISHESLDPKTFIIELQPDSDVAITTFLSEDGIFDFYKLKDNYSSYLMLERIASPNNNQTTDHDTSAEEFILQQEQKNSISEFTPIRFAICENPATRVNCDAVEVTYDYSEKCDNQKCLIIKGRKEELTNDVITELTNQLSSRGYNLDNYRYIYEQDTEI</sequence>
<evidence type="ECO:0000256" key="1">
    <source>
        <dbReference type="SAM" id="Phobius"/>
    </source>
</evidence>
<keyword evidence="3" id="KW-1185">Reference proteome</keyword>
<dbReference type="EMBL" id="PRLM01000002">
    <property type="protein sequence ID" value="RYC75003.1"/>
    <property type="molecule type" value="Genomic_DNA"/>
</dbReference>
<comment type="caution">
    <text evidence="2">The sequence shown here is derived from an EMBL/GenBank/DDBJ whole genome shotgun (WGS) entry which is preliminary data.</text>
</comment>
<protein>
    <submittedName>
        <fullName evidence="2">Uncharacterized protein</fullName>
    </submittedName>
</protein>
<keyword evidence="1" id="KW-0472">Membrane</keyword>
<accession>A0ABY0FP86</accession>
<reference evidence="2 3" key="1">
    <citation type="journal article" date="2018" name="bioRxiv">
        <title>Evidence of independent acquisition and adaption of ultra-small bacteria to human hosts across the highly diverse yet reduced genomes of the phylum Saccharibacteria.</title>
        <authorList>
            <person name="McLean J.S."/>
            <person name="Bor B."/>
            <person name="To T.T."/>
            <person name="Liu Q."/>
            <person name="Kearns K.A."/>
            <person name="Solden L.M."/>
            <person name="Wrighton K.C."/>
            <person name="He X."/>
            <person name="Shi W."/>
        </authorList>
    </citation>
    <scope>NUCLEOTIDE SEQUENCE [LARGE SCALE GENOMIC DNA]</scope>
    <source>
        <strain evidence="2 3">TM7_G3_2_Rum_HOT_351B</strain>
    </source>
</reference>
<organism evidence="2 3">
    <name type="scientific">Candidatus Nanosyncoccus alces</name>
    <dbReference type="NCBI Taxonomy" id="2171997"/>
    <lineage>
        <taxon>Bacteria</taxon>
        <taxon>Candidatus Saccharimonadota</taxon>
        <taxon>Candidatus Nanosyncoccalia</taxon>
        <taxon>Candidatus Nanosyncoccales</taxon>
        <taxon>Candidatus Nanosyncoccaceae</taxon>
        <taxon>Candidatus Nanosyncoccus</taxon>
    </lineage>
</organism>
<feature type="transmembrane region" description="Helical" evidence="1">
    <location>
        <begin position="20"/>
        <end position="40"/>
    </location>
</feature>
<dbReference type="RefSeq" id="WP_129734663.1">
    <property type="nucleotide sequence ID" value="NZ_PRLM01000002.1"/>
</dbReference>
<dbReference type="Proteomes" id="UP001191019">
    <property type="component" value="Unassembled WGS sequence"/>
</dbReference>
<proteinExistence type="predicted"/>
<evidence type="ECO:0000313" key="2">
    <source>
        <dbReference type="EMBL" id="RYC75003.1"/>
    </source>
</evidence>
<name>A0ABY0FP86_9BACT</name>
<reference evidence="2 3" key="2">
    <citation type="journal article" date="2020" name="Cell Rep.">
        <title>Acquisition and Adaptation of Ultra-small Parasitic Reduced Genome Bacteria to Mammalian Hosts.</title>
        <authorList>
            <person name="McLean J.S."/>
            <person name="Bor B."/>
            <person name="Kerns K.A."/>
            <person name="Liu Q."/>
            <person name="To T.T."/>
            <person name="Solden L."/>
            <person name="Hendrickson E.L."/>
            <person name="Wrighton K."/>
            <person name="Shi W."/>
            <person name="He X."/>
        </authorList>
    </citation>
    <scope>NUCLEOTIDE SEQUENCE [LARGE SCALE GENOMIC DNA]</scope>
    <source>
        <strain evidence="2 3">TM7_G3_2_Rum_HOT_351B</strain>
    </source>
</reference>